<feature type="site" description="Transition state stabilizer; via amide nitrogen" evidence="9">
    <location>
        <position position="960"/>
    </location>
</feature>
<dbReference type="EMBL" id="FNGP01000002">
    <property type="protein sequence ID" value="SDL34269.1"/>
    <property type="molecule type" value="Genomic_DNA"/>
</dbReference>
<dbReference type="Gene3D" id="2.130.10.10">
    <property type="entry name" value="YVTN repeat-like/Quinoprotein amine dehydrogenase"/>
    <property type="match status" value="1"/>
</dbReference>
<feature type="region of interest" description="Disordered" evidence="10">
    <location>
        <begin position="511"/>
        <end position="553"/>
    </location>
</feature>
<dbReference type="Pfam" id="PF03572">
    <property type="entry name" value="Peptidase_S41"/>
    <property type="match status" value="1"/>
</dbReference>
<dbReference type="Gene3D" id="3.90.226.10">
    <property type="entry name" value="2-enoyl-CoA Hydratase, Chain A, domain 1"/>
    <property type="match status" value="1"/>
</dbReference>
<evidence type="ECO:0000256" key="9">
    <source>
        <dbReference type="PIRSR" id="PIRSR036421-3"/>
    </source>
</evidence>
<comment type="subcellular location">
    <subcellularLocation>
        <location evidence="1 7">Cytoplasm</location>
    </subcellularLocation>
</comment>
<dbReference type="InterPro" id="IPR015943">
    <property type="entry name" value="WD40/YVTN_repeat-like_dom_sf"/>
</dbReference>
<dbReference type="PANTHER" id="PTHR43253:SF1">
    <property type="entry name" value="TRICORN PROTEASE HOMOLOG 2-RELATED"/>
    <property type="match status" value="1"/>
</dbReference>
<keyword evidence="6 7" id="KW-0720">Serine protease</keyword>
<dbReference type="InterPro" id="IPR028204">
    <property type="entry name" value="Tricorn_C1"/>
</dbReference>
<evidence type="ECO:0000256" key="4">
    <source>
        <dbReference type="ARBA" id="ARBA00022670"/>
    </source>
</evidence>
<evidence type="ECO:0000259" key="11">
    <source>
        <dbReference type="SMART" id="SM00228"/>
    </source>
</evidence>
<dbReference type="OrthoDB" id="9758793at2"/>
<evidence type="ECO:0000256" key="8">
    <source>
        <dbReference type="PIRSR" id="PIRSR036421-1"/>
    </source>
</evidence>
<dbReference type="GO" id="GO:0005737">
    <property type="term" value="C:cytoplasm"/>
    <property type="evidence" value="ECO:0007669"/>
    <property type="project" value="UniProtKB-SubCell"/>
</dbReference>
<feature type="compositionally biased region" description="Basic and acidic residues" evidence="10">
    <location>
        <begin position="533"/>
        <end position="549"/>
    </location>
</feature>
<keyword evidence="3 7" id="KW-0963">Cytoplasm</keyword>
<dbReference type="InterPro" id="IPR036034">
    <property type="entry name" value="PDZ_sf"/>
</dbReference>
<dbReference type="SUPFAM" id="SSF52096">
    <property type="entry name" value="ClpP/crotonase"/>
    <property type="match status" value="1"/>
</dbReference>
<feature type="active site" description="Charge relay system" evidence="8">
    <location>
        <position position="740"/>
    </location>
</feature>
<organism evidence="13 14">
    <name type="scientific">Tessaracoccus oleiagri</name>
    <dbReference type="NCBI Taxonomy" id="686624"/>
    <lineage>
        <taxon>Bacteria</taxon>
        <taxon>Bacillati</taxon>
        <taxon>Actinomycetota</taxon>
        <taxon>Actinomycetes</taxon>
        <taxon>Propionibacteriales</taxon>
        <taxon>Propionibacteriaceae</taxon>
        <taxon>Tessaracoccus</taxon>
    </lineage>
</organism>
<dbReference type="Pfam" id="PF14684">
    <property type="entry name" value="Tricorn_C1"/>
    <property type="match status" value="1"/>
</dbReference>
<comment type="function">
    <text evidence="7">Degrades oligopeptides.</text>
</comment>
<evidence type="ECO:0000313" key="14">
    <source>
        <dbReference type="Proteomes" id="UP000199475"/>
    </source>
</evidence>
<gene>
    <name evidence="13" type="ORF">SAMN04488242_1121</name>
</gene>
<reference evidence="13 14" key="1">
    <citation type="submission" date="2016-10" db="EMBL/GenBank/DDBJ databases">
        <authorList>
            <person name="de Groot N.N."/>
        </authorList>
    </citation>
    <scope>NUCLEOTIDE SEQUENCE [LARGE SCALE GENOMIC DNA]</scope>
    <source>
        <strain evidence="13 14">CGMCC 1.9159</strain>
    </source>
</reference>
<evidence type="ECO:0000256" key="1">
    <source>
        <dbReference type="ARBA" id="ARBA00004496"/>
    </source>
</evidence>
<feature type="domain" description="Tail specific protease" evidence="12">
    <location>
        <begin position="824"/>
        <end position="1028"/>
    </location>
</feature>
<evidence type="ECO:0000256" key="10">
    <source>
        <dbReference type="SAM" id="MobiDB-lite"/>
    </source>
</evidence>
<dbReference type="EC" id="3.4.21.-" evidence="7"/>
<dbReference type="Pfam" id="PF14685">
    <property type="entry name" value="PDZ_Tricorn"/>
    <property type="match status" value="1"/>
</dbReference>
<accession>A0A1G9J9N6</accession>
<dbReference type="InterPro" id="IPR029045">
    <property type="entry name" value="ClpP/crotonase-like_dom_sf"/>
</dbReference>
<evidence type="ECO:0000256" key="2">
    <source>
        <dbReference type="ARBA" id="ARBA00008524"/>
    </source>
</evidence>
<name>A0A1G9J9N6_9ACTN</name>
<dbReference type="InterPro" id="IPR012393">
    <property type="entry name" value="Tricorn_protease"/>
</dbReference>
<evidence type="ECO:0000256" key="7">
    <source>
        <dbReference type="PIRNR" id="PIRNR036421"/>
    </source>
</evidence>
<keyword evidence="14" id="KW-1185">Reference proteome</keyword>
<protein>
    <recommendedName>
        <fullName evidence="7">Tricorn protease homolog</fullName>
        <ecNumber evidence="7">3.4.21.-</ecNumber>
    </recommendedName>
</protein>
<dbReference type="PANTHER" id="PTHR43253">
    <property type="entry name" value="TRICORN PROTEASE HOMOLOG 2-RELATED"/>
    <property type="match status" value="1"/>
</dbReference>
<feature type="domain" description="PDZ" evidence="11">
    <location>
        <begin position="755"/>
        <end position="835"/>
    </location>
</feature>
<dbReference type="PIRSF" id="PIRSF036421">
    <property type="entry name" value="Tricorn_protease"/>
    <property type="match status" value="1"/>
</dbReference>
<feature type="active site" description="Charge relay system" evidence="8">
    <location>
        <position position="1017"/>
    </location>
</feature>
<dbReference type="CDD" id="cd07562">
    <property type="entry name" value="Peptidase_S41_TRI"/>
    <property type="match status" value="1"/>
</dbReference>
<dbReference type="Gene3D" id="2.120.10.60">
    <property type="entry name" value="Tricorn protease N-terminal domain"/>
    <property type="match status" value="1"/>
</dbReference>
<dbReference type="Gene3D" id="3.30.750.44">
    <property type="match status" value="1"/>
</dbReference>
<dbReference type="GO" id="GO:0008236">
    <property type="term" value="F:serine-type peptidase activity"/>
    <property type="evidence" value="ECO:0007669"/>
    <property type="project" value="UniProtKB-UniRule"/>
</dbReference>
<evidence type="ECO:0000256" key="6">
    <source>
        <dbReference type="ARBA" id="ARBA00022825"/>
    </source>
</evidence>
<dbReference type="STRING" id="686624.SAMN04488242_1121"/>
<evidence type="ECO:0000256" key="3">
    <source>
        <dbReference type="ARBA" id="ARBA00022490"/>
    </source>
</evidence>
<dbReference type="SUPFAM" id="SSF69322">
    <property type="entry name" value="Tricorn protease domain 2"/>
    <property type="match status" value="1"/>
</dbReference>
<keyword evidence="4 7" id="KW-0645">Protease</keyword>
<proteinExistence type="inferred from homology"/>
<dbReference type="SMART" id="SM00228">
    <property type="entry name" value="PDZ"/>
    <property type="match status" value="1"/>
</dbReference>
<dbReference type="SUPFAM" id="SSF50156">
    <property type="entry name" value="PDZ domain-like"/>
    <property type="match status" value="1"/>
</dbReference>
<dbReference type="SUPFAM" id="SSF69304">
    <property type="entry name" value="Tricorn protease N-terminal domain"/>
    <property type="match status" value="1"/>
</dbReference>
<dbReference type="Gene3D" id="2.30.42.10">
    <property type="match status" value="1"/>
</dbReference>
<dbReference type="SMART" id="SM00245">
    <property type="entry name" value="TSPc"/>
    <property type="match status" value="1"/>
</dbReference>
<sequence length="1070" mass="117402">MSHGYRRYPHVHGSQVVFVADDDLWLGETAGGVAARLTRGEDTPRSPRFSPDGQQIAYVATTNGGFDLYIADVAGGSRRVTWLSAGRMLVARWIDDRNIMIASSHEAISRGLSWLYAVSLDGQVRRLDYGLAMDAAQGRRGVVVASPNFRDPAGWKRYRGGMAIRLWFSADGATDWKRILPNQAASLAGPSWYGDRIIFTSDLGESPRSQAQLWSVTATGRDLRQHTEHTFEQGYVRDATTDGRSIIYHSRGELFHMTSLEGRPERLDLRTRVGRPQPVPAAPTERLEAIVPDHGGDGSLLDWRGAAYFLTHRAGPARALADTPGVRIREPRLLGKTGKAIWASDAEGEDCLEIKAVDGDGSARRLAQGRLGRVVALEPNRAGTKVAVGSHDGTIFLLDVARGSLKRIGRSPVGEPTGFTFSPDGRYLVWREAIANEGEHGRLVGYDLTADKAFTLTRGQFNDFAPVFTSDGKHLAFLSSRTIDPSYDELTFDLSFTDTVRPWLAPLSPEETAPFGVSADGWQISETEDDDKSDEKSEESADKGGKPDEGGEEIVFDTAGFEDRMVVFPVPSGQYRDLLAVKDGVVWTRSTSGSAVLGDGRAGAEDAKDIVEHYSFKQRKATVVVEGADSVAVSGDGERLVVRSGDEVWVQPADSKPEDEERVHVDLSRLRRDIDPQAEWRQMFDENARLMASHFWREDMDGVDWQKVVAKYRGLVDRIATHDDLVDLMWETVGELNTSHAYVLPATHTDAPMVGWLGAEFHRNAKRELVIDRILPGESSDPHARSPLRAAGIGAQPGDIIVAIDGRPTSEAPHVGALLVGSAEKVVELTLVRGRMKRRVAVVPVASEVPLRYHEWVRDNVRYVERASEGRLGYVHVPDMVASGWAEFHRLIGEASKKDGVVVDVRYNGGGHTSELVIERLMRKVIAFTGARHHDGASTYPAQGMRGPVVFVTNAFAGSDGDIVTQAAQELGLGPVIGERSWGGVVGIDGRFHLVDGTEVTQPRYWIQFEKSGMGAENHGVDPDIVVEMTPSDWDAERDPQLDAAIGEALKRLEKTPAKQPKPLGRPRFI</sequence>
<evidence type="ECO:0000256" key="5">
    <source>
        <dbReference type="ARBA" id="ARBA00022801"/>
    </source>
</evidence>
<keyword evidence="5 7" id="KW-0378">Hydrolase</keyword>
<dbReference type="InterPro" id="IPR001478">
    <property type="entry name" value="PDZ"/>
</dbReference>
<comment type="similarity">
    <text evidence="2 7">Belongs to the peptidase S41B family.</text>
</comment>
<dbReference type="InterPro" id="IPR005151">
    <property type="entry name" value="Tail-specific_protease"/>
</dbReference>
<feature type="active site" description="Nucleophile" evidence="8">
    <location>
        <position position="959"/>
    </location>
</feature>
<dbReference type="RefSeq" id="WP_093249793.1">
    <property type="nucleotide sequence ID" value="NZ_FNGP01000002.1"/>
</dbReference>
<dbReference type="Proteomes" id="UP000199475">
    <property type="component" value="Unassembled WGS sequence"/>
</dbReference>
<dbReference type="GO" id="GO:0006508">
    <property type="term" value="P:proteolysis"/>
    <property type="evidence" value="ECO:0007669"/>
    <property type="project" value="UniProtKB-UniRule"/>
</dbReference>
<dbReference type="Pfam" id="PF26550">
    <property type="entry name" value="Tricorn_2nd"/>
    <property type="match status" value="1"/>
</dbReference>
<dbReference type="InterPro" id="IPR029414">
    <property type="entry name" value="Tricorn_PDZ"/>
</dbReference>
<evidence type="ECO:0000259" key="12">
    <source>
        <dbReference type="SMART" id="SM00245"/>
    </source>
</evidence>
<dbReference type="AlphaFoldDB" id="A0A1G9J9N6"/>
<dbReference type="Pfam" id="PF26549">
    <property type="entry name" value="Tricorn_N"/>
    <property type="match status" value="1"/>
</dbReference>
<evidence type="ECO:0000313" key="13">
    <source>
        <dbReference type="EMBL" id="SDL34269.1"/>
    </source>
</evidence>